<dbReference type="Proteomes" id="UP000673375">
    <property type="component" value="Unassembled WGS sequence"/>
</dbReference>
<dbReference type="EMBL" id="JAEDXU010000016">
    <property type="protein sequence ID" value="MBP1048413.1"/>
    <property type="molecule type" value="Genomic_DNA"/>
</dbReference>
<dbReference type="RefSeq" id="WP_209559182.1">
    <property type="nucleotide sequence ID" value="NZ_JAEDXU010000016.1"/>
</dbReference>
<name>A0ABS4CQF6_9ENTE</name>
<gene>
    <name evidence="1" type="ORF">I6N96_19205</name>
</gene>
<accession>A0ABS4CQF6</accession>
<protein>
    <recommendedName>
        <fullName evidence="3">DUF4145 domain-containing protein</fullName>
    </recommendedName>
</protein>
<keyword evidence="2" id="KW-1185">Reference proteome</keyword>
<proteinExistence type="predicted"/>
<evidence type="ECO:0000313" key="2">
    <source>
        <dbReference type="Proteomes" id="UP000673375"/>
    </source>
</evidence>
<evidence type="ECO:0008006" key="3">
    <source>
        <dbReference type="Google" id="ProtNLM"/>
    </source>
</evidence>
<evidence type="ECO:0000313" key="1">
    <source>
        <dbReference type="EMBL" id="MBP1048413.1"/>
    </source>
</evidence>
<reference evidence="1 2" key="1">
    <citation type="submission" date="2020-12" db="EMBL/GenBank/DDBJ databases">
        <title>Vagococcus allomyrinae sp. nov. and Enterococcus lavae sp. nov., isolated from the larvae of Allomyrina dichotoma.</title>
        <authorList>
            <person name="Lee S.D."/>
        </authorList>
    </citation>
    <scope>NUCLEOTIDE SEQUENCE [LARGE SCALE GENOMIC DNA]</scope>
    <source>
        <strain evidence="1 2">BWM-S5</strain>
    </source>
</reference>
<sequence length="305" mass="35424">MGEFSNEVFKLMMEDVVNDSFYVEKLSNRGKISEIRKLAEIVVRRILNYSNEEFVTLGNHDIVTKLKEKSNNNELLLESLMVIKNEGNDGTHTQKVEEFSDETLEIVINNLFNLYSYLLIEYFEKYAFGRNAMVMSSFSILPPSIRYIVLNYLYEKDPMNLQVIDKLTLAILKAKGKSEAIEWIEERKLTLIEMSSVSKKAEENIIGKLGFEVATVFLAERPNMYDLCKTRVIEVSKQIEKMGPRYTSFENAVDLYREKGVLIGEEDEIIAFNSIMQFLYLGRQREDNELLDEKYSSYYLSTDGK</sequence>
<comment type="caution">
    <text evidence="1">The sequence shown here is derived from an EMBL/GenBank/DDBJ whole genome shotgun (WGS) entry which is preliminary data.</text>
</comment>
<organism evidence="1 2">
    <name type="scientific">Enterococcus larvae</name>
    <dbReference type="NCBI Taxonomy" id="2794352"/>
    <lineage>
        <taxon>Bacteria</taxon>
        <taxon>Bacillati</taxon>
        <taxon>Bacillota</taxon>
        <taxon>Bacilli</taxon>
        <taxon>Lactobacillales</taxon>
        <taxon>Enterococcaceae</taxon>
        <taxon>Enterococcus</taxon>
    </lineage>
</organism>